<feature type="domain" description="T-box" evidence="8">
    <location>
        <begin position="189"/>
        <end position="204"/>
    </location>
</feature>
<dbReference type="InterPro" id="IPR046360">
    <property type="entry name" value="T-box_DNA-bd"/>
</dbReference>
<dbReference type="Pfam" id="PF00907">
    <property type="entry name" value="T-box"/>
    <property type="match status" value="1"/>
</dbReference>
<dbReference type="InterPro" id="IPR018186">
    <property type="entry name" value="TF_T-box_CS"/>
</dbReference>
<dbReference type="PROSITE" id="PS50252">
    <property type="entry name" value="TBOX_3"/>
    <property type="match status" value="2"/>
</dbReference>
<comment type="caution">
    <text evidence="6">Lacks conserved residue(s) required for the propagation of feature annotation.</text>
</comment>
<dbReference type="AlphaFoldDB" id="A0A7I8W441"/>
<evidence type="ECO:0000256" key="6">
    <source>
        <dbReference type="PROSITE-ProRule" id="PRU00201"/>
    </source>
</evidence>
<comment type="subcellular location">
    <subcellularLocation>
        <location evidence="1 6">Nucleus</location>
    </subcellularLocation>
</comment>
<dbReference type="PROSITE" id="PS01283">
    <property type="entry name" value="TBOX_1"/>
    <property type="match status" value="1"/>
</dbReference>
<dbReference type="GO" id="GO:0005634">
    <property type="term" value="C:nucleus"/>
    <property type="evidence" value="ECO:0007669"/>
    <property type="project" value="UniProtKB-SubCell"/>
</dbReference>
<dbReference type="EMBL" id="CAJFCJ010000019">
    <property type="protein sequence ID" value="CAD5123265.1"/>
    <property type="molecule type" value="Genomic_DNA"/>
</dbReference>
<sequence length="343" mass="37523">MNAGANASSAGKSYLDALRTTESESDAQTTPSSTASTSGIDLSEVGQTGTDDNGGSISKKTIHPKLSNATAQLEMKALWDEFDSLGTEMIVTKAGRRMFPTFQVRLFNLDPNADYMLMMDFVPVDDKRYRYSFHSSSWVVAGKADPHMPGRIHVHPDSPGKGHQWMKQIVSFDKLKLTNNLMDDNGHITQLKIASNPFAKGFRDCDPDDCVVEVLTNLNPCAGNAAQRRTQHRPSSLQLLGLSRKRNGTKDYEQETVSSEMDATLSGLSRIAASTAYVQPALPPPSYQPAPYTYSPYAAAPAPGIAEAYKARQSPYSKQVQDYAGYATGARMRLYSPYGYDAH</sequence>
<gene>
    <name evidence="9" type="ORF">DGYR_LOCUS10959</name>
</gene>
<dbReference type="PANTHER" id="PTHR11267:SF195">
    <property type="entry name" value="OPTOMOTOR-BLIND-RELATED-GENE-1, ISOFORM A"/>
    <property type="match status" value="1"/>
</dbReference>
<dbReference type="PROSITE" id="PS01264">
    <property type="entry name" value="TBOX_2"/>
    <property type="match status" value="1"/>
</dbReference>
<evidence type="ECO:0000256" key="4">
    <source>
        <dbReference type="ARBA" id="ARBA00023163"/>
    </source>
</evidence>
<dbReference type="GO" id="GO:0045893">
    <property type="term" value="P:positive regulation of DNA-templated transcription"/>
    <property type="evidence" value="ECO:0007669"/>
    <property type="project" value="InterPro"/>
</dbReference>
<evidence type="ECO:0000256" key="7">
    <source>
        <dbReference type="SAM" id="MobiDB-lite"/>
    </source>
</evidence>
<dbReference type="Proteomes" id="UP000549394">
    <property type="component" value="Unassembled WGS sequence"/>
</dbReference>
<dbReference type="SUPFAM" id="SSF49417">
    <property type="entry name" value="p53-like transcription factors"/>
    <property type="match status" value="1"/>
</dbReference>
<protein>
    <submittedName>
        <fullName evidence="9">DgyrCDS11624</fullName>
    </submittedName>
</protein>
<feature type="compositionally biased region" description="Low complexity" evidence="7">
    <location>
        <begin position="29"/>
        <end position="38"/>
    </location>
</feature>
<keyword evidence="5 6" id="KW-0539">Nucleus</keyword>
<evidence type="ECO:0000313" key="10">
    <source>
        <dbReference type="Proteomes" id="UP000549394"/>
    </source>
</evidence>
<evidence type="ECO:0000259" key="8">
    <source>
        <dbReference type="PROSITE" id="PS50252"/>
    </source>
</evidence>
<accession>A0A7I8W441</accession>
<dbReference type="InterPro" id="IPR008967">
    <property type="entry name" value="p53-like_TF_DNA-bd_sf"/>
</dbReference>
<dbReference type="PRINTS" id="PR00937">
    <property type="entry name" value="TBOX"/>
</dbReference>
<comment type="caution">
    <text evidence="9">The sequence shown here is derived from an EMBL/GenBank/DDBJ whole genome shotgun (WGS) entry which is preliminary data.</text>
</comment>
<evidence type="ECO:0000256" key="1">
    <source>
        <dbReference type="ARBA" id="ARBA00004123"/>
    </source>
</evidence>
<name>A0A7I8W441_9ANNE</name>
<organism evidence="9 10">
    <name type="scientific">Dimorphilus gyrociliatus</name>
    <dbReference type="NCBI Taxonomy" id="2664684"/>
    <lineage>
        <taxon>Eukaryota</taxon>
        <taxon>Metazoa</taxon>
        <taxon>Spiralia</taxon>
        <taxon>Lophotrochozoa</taxon>
        <taxon>Annelida</taxon>
        <taxon>Polychaeta</taxon>
        <taxon>Polychaeta incertae sedis</taxon>
        <taxon>Dinophilidae</taxon>
        <taxon>Dimorphilus</taxon>
    </lineage>
</organism>
<proteinExistence type="predicted"/>
<keyword evidence="4" id="KW-0804">Transcription</keyword>
<dbReference type="GO" id="GO:0000785">
    <property type="term" value="C:chromatin"/>
    <property type="evidence" value="ECO:0007669"/>
    <property type="project" value="TreeGrafter"/>
</dbReference>
<dbReference type="SMART" id="SM00425">
    <property type="entry name" value="TBOX"/>
    <property type="match status" value="1"/>
</dbReference>
<keyword evidence="10" id="KW-1185">Reference proteome</keyword>
<evidence type="ECO:0000256" key="3">
    <source>
        <dbReference type="ARBA" id="ARBA00023125"/>
    </source>
</evidence>
<dbReference type="PANTHER" id="PTHR11267">
    <property type="entry name" value="T-BOX PROTEIN-RELATED"/>
    <property type="match status" value="1"/>
</dbReference>
<dbReference type="InterPro" id="IPR001699">
    <property type="entry name" value="TF_T-box"/>
</dbReference>
<keyword evidence="3 6" id="KW-0238">DNA-binding</keyword>
<evidence type="ECO:0000313" key="9">
    <source>
        <dbReference type="EMBL" id="CAD5123265.1"/>
    </source>
</evidence>
<dbReference type="GO" id="GO:0000981">
    <property type="term" value="F:DNA-binding transcription factor activity, RNA polymerase II-specific"/>
    <property type="evidence" value="ECO:0007669"/>
    <property type="project" value="TreeGrafter"/>
</dbReference>
<evidence type="ECO:0000256" key="5">
    <source>
        <dbReference type="ARBA" id="ARBA00023242"/>
    </source>
</evidence>
<keyword evidence="2" id="KW-0805">Transcription regulation</keyword>
<dbReference type="OrthoDB" id="7442607at2759"/>
<evidence type="ECO:0000256" key="2">
    <source>
        <dbReference type="ARBA" id="ARBA00023015"/>
    </source>
</evidence>
<dbReference type="InterPro" id="IPR036960">
    <property type="entry name" value="T-box_sf"/>
</dbReference>
<feature type="region of interest" description="Disordered" evidence="7">
    <location>
        <begin position="1"/>
        <end position="61"/>
    </location>
</feature>
<feature type="compositionally biased region" description="Low complexity" evidence="7">
    <location>
        <begin position="1"/>
        <end position="11"/>
    </location>
</feature>
<dbReference type="Gene3D" id="2.60.40.820">
    <property type="entry name" value="Transcription factor, T-box"/>
    <property type="match status" value="2"/>
</dbReference>
<dbReference type="GO" id="GO:0000978">
    <property type="term" value="F:RNA polymerase II cis-regulatory region sequence-specific DNA binding"/>
    <property type="evidence" value="ECO:0007669"/>
    <property type="project" value="InterPro"/>
</dbReference>
<reference evidence="9 10" key="1">
    <citation type="submission" date="2020-08" db="EMBL/GenBank/DDBJ databases">
        <authorList>
            <person name="Hejnol A."/>
        </authorList>
    </citation>
    <scope>NUCLEOTIDE SEQUENCE [LARGE SCALE GENOMIC DNA]</scope>
</reference>
<feature type="domain" description="T-box" evidence="8">
    <location>
        <begin position="73"/>
        <end position="188"/>
    </location>
</feature>
<feature type="compositionally biased region" description="Polar residues" evidence="7">
    <location>
        <begin position="45"/>
        <end position="59"/>
    </location>
</feature>
<dbReference type="GO" id="GO:0001708">
    <property type="term" value="P:cell fate specification"/>
    <property type="evidence" value="ECO:0007669"/>
    <property type="project" value="TreeGrafter"/>
</dbReference>